<proteinExistence type="inferred from homology"/>
<dbReference type="Proteomes" id="UP000276178">
    <property type="component" value="Unassembled WGS sequence"/>
</dbReference>
<keyword evidence="5 6" id="KW-0472">Membrane</keyword>
<dbReference type="AlphaFoldDB" id="A0A3M8AVY9"/>
<dbReference type="EMBL" id="BJOD01000014">
    <property type="protein sequence ID" value="GED25538.1"/>
    <property type="molecule type" value="Genomic_DNA"/>
</dbReference>
<comment type="caution">
    <text evidence="8">The sequence shown here is derived from an EMBL/GenBank/DDBJ whole genome shotgun (WGS) entry which is preliminary data.</text>
</comment>
<dbReference type="GeneID" id="82812969"/>
<evidence type="ECO:0000313" key="8">
    <source>
        <dbReference type="EMBL" id="RNB55328.1"/>
    </source>
</evidence>
<evidence type="ECO:0000256" key="5">
    <source>
        <dbReference type="ARBA" id="ARBA00023136"/>
    </source>
</evidence>
<accession>A0A3M8AVY9</accession>
<keyword evidence="4 6" id="KW-1133">Transmembrane helix</keyword>
<dbReference type="RefSeq" id="WP_122952875.1">
    <property type="nucleotide sequence ID" value="NZ_BJOD01000014.1"/>
</dbReference>
<evidence type="ECO:0000256" key="2">
    <source>
        <dbReference type="ARBA" id="ARBA00008053"/>
    </source>
</evidence>
<dbReference type="GO" id="GO:0012505">
    <property type="term" value="C:endomembrane system"/>
    <property type="evidence" value="ECO:0007669"/>
    <property type="project" value="UniProtKB-SubCell"/>
</dbReference>
<dbReference type="PANTHER" id="PTHR35791">
    <property type="entry name" value="UPF0754 MEMBRANE PROTEIN YHEB"/>
    <property type="match status" value="1"/>
</dbReference>
<dbReference type="EMBL" id="RHHN01000035">
    <property type="protein sequence ID" value="RNB55328.1"/>
    <property type="molecule type" value="Genomic_DNA"/>
</dbReference>
<evidence type="ECO:0000256" key="4">
    <source>
        <dbReference type="ARBA" id="ARBA00022989"/>
    </source>
</evidence>
<dbReference type="Proteomes" id="UP000317180">
    <property type="component" value="Unassembled WGS sequence"/>
</dbReference>
<sequence length="385" mass="43292">MNLWIVLVNIGVGSVIGGVTNELAIRMLFRPLKPWYIGNWKVPFTPGLIPRRRDDIAIQMGRLVEEHLLTTEGVRRALAQGGLENTLASWMNNLAMHWMADERTLRQALLAAVPDLFTEDGGWKEGVRAPVQEKWDAFVQHLLSQYEETKLRELIPHAGQERLDATFATVSQLLMDRLRGYLHSPEGQQTLQSMVKSMLGGGGGMFGGLVGMFLTDDKIIGKILPALDDLLQSPELAGRLQQFLRKEADKLLDKNVGELVEWLGREQIDDWSRALFAKIEEQSLRLVDEPLSRLTAPIQETVQTNLVPRLAKWMVESLQQNVERIFSRLAIRDIVTRQVEGFPTERIEEMVVGISGKEFRMITVLGFILGGIIGLVQGLLASWLG</sequence>
<comment type="subcellular location">
    <subcellularLocation>
        <location evidence="1">Endomembrane system</location>
    </subcellularLocation>
</comment>
<comment type="similarity">
    <text evidence="2">Belongs to the UPF0754 family.</text>
</comment>
<evidence type="ECO:0000313" key="7">
    <source>
        <dbReference type="EMBL" id="GED25538.1"/>
    </source>
</evidence>
<name>A0A3M8AVY9_9BACL</name>
<keyword evidence="3 6" id="KW-0812">Transmembrane</keyword>
<feature type="transmembrane region" description="Helical" evidence="6">
    <location>
        <begin position="6"/>
        <end position="25"/>
    </location>
</feature>
<reference evidence="8 9" key="1">
    <citation type="submission" date="2018-10" db="EMBL/GenBank/DDBJ databases">
        <title>Phylogenomics of Brevibacillus.</title>
        <authorList>
            <person name="Dunlap C."/>
        </authorList>
    </citation>
    <scope>NUCLEOTIDE SEQUENCE [LARGE SCALE GENOMIC DNA]</scope>
    <source>
        <strain evidence="8 9">NRRL NRS 1219</strain>
    </source>
</reference>
<dbReference type="Pfam" id="PF04286">
    <property type="entry name" value="DUF445"/>
    <property type="match status" value="1"/>
</dbReference>
<dbReference type="InterPro" id="IPR007383">
    <property type="entry name" value="DUF445"/>
</dbReference>
<gene>
    <name evidence="7" type="ORF">BAG01nite_16400</name>
    <name evidence="8" type="ORF">EB820_11360</name>
</gene>
<evidence type="ECO:0000313" key="9">
    <source>
        <dbReference type="Proteomes" id="UP000276178"/>
    </source>
</evidence>
<keyword evidence="10" id="KW-1185">Reference proteome</keyword>
<protein>
    <submittedName>
        <fullName evidence="8">DUF445 family protein</fullName>
    </submittedName>
    <submittedName>
        <fullName evidence="7">UPF0754 membrane protein</fullName>
    </submittedName>
</protein>
<evidence type="ECO:0000256" key="6">
    <source>
        <dbReference type="SAM" id="Phobius"/>
    </source>
</evidence>
<evidence type="ECO:0000256" key="1">
    <source>
        <dbReference type="ARBA" id="ARBA00004308"/>
    </source>
</evidence>
<evidence type="ECO:0000256" key="3">
    <source>
        <dbReference type="ARBA" id="ARBA00022692"/>
    </source>
</evidence>
<evidence type="ECO:0000313" key="10">
    <source>
        <dbReference type="Proteomes" id="UP000317180"/>
    </source>
</evidence>
<dbReference type="PANTHER" id="PTHR35791:SF1">
    <property type="entry name" value="UPF0754 MEMBRANE PROTEIN YHEB"/>
    <property type="match status" value="1"/>
</dbReference>
<reference evidence="7 10" key="2">
    <citation type="submission" date="2019-06" db="EMBL/GenBank/DDBJ databases">
        <title>Whole genome shotgun sequence of Brevibacillus agri NBRC 15538.</title>
        <authorList>
            <person name="Hosoyama A."/>
            <person name="Uohara A."/>
            <person name="Ohji S."/>
            <person name="Ichikawa N."/>
        </authorList>
    </citation>
    <scope>NUCLEOTIDE SEQUENCE [LARGE SCALE GENOMIC DNA]</scope>
    <source>
        <strain evidence="7 10">NBRC 15538</strain>
    </source>
</reference>
<dbReference type="OrthoDB" id="9787430at2"/>
<organism evidence="8 9">
    <name type="scientific">Brevibacillus agri</name>
    <dbReference type="NCBI Taxonomy" id="51101"/>
    <lineage>
        <taxon>Bacteria</taxon>
        <taxon>Bacillati</taxon>
        <taxon>Bacillota</taxon>
        <taxon>Bacilli</taxon>
        <taxon>Bacillales</taxon>
        <taxon>Paenibacillaceae</taxon>
        <taxon>Brevibacillus</taxon>
    </lineage>
</organism>
<feature type="transmembrane region" description="Helical" evidence="6">
    <location>
        <begin position="364"/>
        <end position="384"/>
    </location>
</feature>